<dbReference type="PANTHER" id="PTHR35306:SF1">
    <property type="entry name" value="VQ DOMAIN-CONTAINING PROTEIN"/>
    <property type="match status" value="1"/>
</dbReference>
<dbReference type="Proteomes" id="UP001454036">
    <property type="component" value="Unassembled WGS sequence"/>
</dbReference>
<evidence type="ECO:0000313" key="3">
    <source>
        <dbReference type="Proteomes" id="UP001454036"/>
    </source>
</evidence>
<name>A0AAV3Q845_LITER</name>
<dbReference type="PANTHER" id="PTHR35306">
    <property type="entry name" value="BNAA03G57290D PROTEIN"/>
    <property type="match status" value="1"/>
</dbReference>
<dbReference type="GO" id="GO:0016071">
    <property type="term" value="P:mRNA metabolic process"/>
    <property type="evidence" value="ECO:0007669"/>
    <property type="project" value="UniProtKB-ARBA"/>
</dbReference>
<gene>
    <name evidence="2" type="ORF">LIER_16174</name>
</gene>
<feature type="compositionally biased region" description="Polar residues" evidence="1">
    <location>
        <begin position="81"/>
        <end position="91"/>
    </location>
</feature>
<sequence>MESLIIDGQHHRNQYCSGNFVQSSGQFGSSGSTMSSRKHEGFHCRSYHLGAGLLPTPIKSKSFVDTSIKQEIDALSPKTPSPSIYSSSGDTKNGRKPVRSSAVSIPMTMKLDDGHVKKGVFVDELYFSELWAGPTYSNSPPPSSLPIPKFSMKPKRTVSLELPSSVSPIELRPIAKSAPTSPTHERNPSPIYFLSDVESVMETSDQHYLQQESVDDSEFATKALRRILNLDNDDQ</sequence>
<evidence type="ECO:0000256" key="1">
    <source>
        <dbReference type="SAM" id="MobiDB-lite"/>
    </source>
</evidence>
<organism evidence="2 3">
    <name type="scientific">Lithospermum erythrorhizon</name>
    <name type="common">Purple gromwell</name>
    <name type="synonym">Lithospermum officinale var. erythrorhizon</name>
    <dbReference type="NCBI Taxonomy" id="34254"/>
    <lineage>
        <taxon>Eukaryota</taxon>
        <taxon>Viridiplantae</taxon>
        <taxon>Streptophyta</taxon>
        <taxon>Embryophyta</taxon>
        <taxon>Tracheophyta</taxon>
        <taxon>Spermatophyta</taxon>
        <taxon>Magnoliopsida</taxon>
        <taxon>eudicotyledons</taxon>
        <taxon>Gunneridae</taxon>
        <taxon>Pentapetalae</taxon>
        <taxon>asterids</taxon>
        <taxon>lamiids</taxon>
        <taxon>Boraginales</taxon>
        <taxon>Boraginaceae</taxon>
        <taxon>Boraginoideae</taxon>
        <taxon>Lithospermeae</taxon>
        <taxon>Lithospermum</taxon>
    </lineage>
</organism>
<keyword evidence="3" id="KW-1185">Reference proteome</keyword>
<comment type="caution">
    <text evidence="2">The sequence shown here is derived from an EMBL/GenBank/DDBJ whole genome shotgun (WGS) entry which is preliminary data.</text>
</comment>
<accession>A0AAV3Q845</accession>
<feature type="region of interest" description="Disordered" evidence="1">
    <location>
        <begin position="74"/>
        <end position="100"/>
    </location>
</feature>
<dbReference type="Pfam" id="PF15365">
    <property type="entry name" value="PNRC"/>
    <property type="match status" value="1"/>
</dbReference>
<evidence type="ECO:0000313" key="2">
    <source>
        <dbReference type="EMBL" id="GAA0159388.1"/>
    </source>
</evidence>
<dbReference type="AlphaFoldDB" id="A0AAV3Q845"/>
<proteinExistence type="predicted"/>
<dbReference type="EMBL" id="BAABME010003586">
    <property type="protein sequence ID" value="GAA0159388.1"/>
    <property type="molecule type" value="Genomic_DNA"/>
</dbReference>
<dbReference type="InterPro" id="IPR028322">
    <property type="entry name" value="PNRC-like_rgn"/>
</dbReference>
<protein>
    <submittedName>
        <fullName evidence="2">Uncharacterized protein</fullName>
    </submittedName>
</protein>
<reference evidence="2 3" key="1">
    <citation type="submission" date="2024-01" db="EMBL/GenBank/DDBJ databases">
        <title>The complete chloroplast genome sequence of Lithospermum erythrorhizon: insights into the phylogenetic relationship among Boraginaceae species and the maternal lineages of purple gromwells.</title>
        <authorList>
            <person name="Okada T."/>
            <person name="Watanabe K."/>
        </authorList>
    </citation>
    <scope>NUCLEOTIDE SEQUENCE [LARGE SCALE GENOMIC DNA]</scope>
</reference>